<feature type="transmembrane region" description="Helical" evidence="9">
    <location>
        <begin position="259"/>
        <end position="284"/>
    </location>
</feature>
<dbReference type="GO" id="GO:0016627">
    <property type="term" value="F:oxidoreductase activity, acting on the CH-CH group of donors"/>
    <property type="evidence" value="ECO:0007669"/>
    <property type="project" value="InterPro"/>
</dbReference>
<feature type="transmembrane region" description="Helical" evidence="9">
    <location>
        <begin position="223"/>
        <end position="239"/>
    </location>
</feature>
<proteinExistence type="inferred from homology"/>
<evidence type="ECO:0000259" key="10">
    <source>
        <dbReference type="Pfam" id="PF02544"/>
    </source>
</evidence>
<dbReference type="FunCoup" id="L0PBX0">
    <property type="interactions" value="38"/>
</dbReference>
<dbReference type="InterPro" id="IPR001104">
    <property type="entry name" value="3-oxo-5_a-steroid_4-DH_C"/>
</dbReference>
<keyword evidence="4 9" id="KW-0812">Transmembrane</keyword>
<gene>
    <name evidence="11" type="ORF">PNEJI1_001128</name>
</gene>
<comment type="caution">
    <text evidence="11">The sequence shown here is derived from an EMBL/GenBank/DDBJ whole genome shotgun (WGS) entry which is preliminary data.</text>
</comment>
<dbReference type="GO" id="GO:0042761">
    <property type="term" value="P:very long-chain fatty acid biosynthetic process"/>
    <property type="evidence" value="ECO:0007669"/>
    <property type="project" value="TreeGrafter"/>
</dbReference>
<keyword evidence="3" id="KW-0444">Lipid biosynthesis</keyword>
<dbReference type="Pfam" id="PF02544">
    <property type="entry name" value="Steroid_dh"/>
    <property type="match status" value="1"/>
</dbReference>
<dbReference type="VEuPathDB" id="FungiDB:PNEJI1_001128"/>
<dbReference type="PANTHER" id="PTHR10556:SF28">
    <property type="entry name" value="VERY-LONG-CHAIN ENOYL-COA REDUCTASE"/>
    <property type="match status" value="1"/>
</dbReference>
<keyword evidence="7" id="KW-0443">Lipid metabolism</keyword>
<keyword evidence="8 9" id="KW-0472">Membrane</keyword>
<dbReference type="PANTHER" id="PTHR10556">
    <property type="entry name" value="3-OXO-5-ALPHA-STEROID 4-DEHYDROGENASE"/>
    <property type="match status" value="1"/>
</dbReference>
<evidence type="ECO:0000256" key="3">
    <source>
        <dbReference type="ARBA" id="ARBA00022516"/>
    </source>
</evidence>
<evidence type="ECO:0000313" key="11">
    <source>
        <dbReference type="EMBL" id="CCJ29727.1"/>
    </source>
</evidence>
<evidence type="ECO:0000256" key="7">
    <source>
        <dbReference type="ARBA" id="ARBA00023098"/>
    </source>
</evidence>
<dbReference type="GO" id="GO:0016020">
    <property type="term" value="C:membrane"/>
    <property type="evidence" value="ECO:0007669"/>
    <property type="project" value="UniProtKB-SubCell"/>
</dbReference>
<organism evidence="12">
    <name type="scientific">Pneumocystis jirovecii</name>
    <name type="common">Human pneumocystis pneumonia agent</name>
    <dbReference type="NCBI Taxonomy" id="42068"/>
    <lineage>
        <taxon>Eukaryota</taxon>
        <taxon>Fungi</taxon>
        <taxon>Dikarya</taxon>
        <taxon>Ascomycota</taxon>
        <taxon>Taphrinomycotina</taxon>
        <taxon>Pneumocystomycetes</taxon>
        <taxon>Pneumocystaceae</taxon>
        <taxon>Pneumocystis</taxon>
    </lineage>
</organism>
<evidence type="ECO:0000256" key="4">
    <source>
        <dbReference type="ARBA" id="ARBA00022692"/>
    </source>
</evidence>
<evidence type="ECO:0000256" key="9">
    <source>
        <dbReference type="SAM" id="Phobius"/>
    </source>
</evidence>
<dbReference type="PROSITE" id="PS50244">
    <property type="entry name" value="S5A_REDUCTASE"/>
    <property type="match status" value="1"/>
</dbReference>
<comment type="subcellular location">
    <subcellularLocation>
        <location evidence="1">Membrane</location>
        <topology evidence="1">Multi-pass membrane protein</topology>
    </subcellularLocation>
</comment>
<keyword evidence="5 9" id="KW-1133">Transmembrane helix</keyword>
<dbReference type="STRING" id="1209962.L0PBX0"/>
<feature type="domain" description="3-oxo-5-alpha-steroid 4-dehydrogenase C-terminal" evidence="10">
    <location>
        <begin position="149"/>
        <end position="312"/>
    </location>
</feature>
<feature type="transmembrane region" description="Helical" evidence="9">
    <location>
        <begin position="160"/>
        <end position="176"/>
    </location>
</feature>
<dbReference type="Proteomes" id="UP000010422">
    <property type="component" value="Unassembled WGS sequence"/>
</dbReference>
<accession>L0PBX0</accession>
<dbReference type="EMBL" id="CAKM01000211">
    <property type="protein sequence ID" value="CCJ29727.1"/>
    <property type="molecule type" value="Genomic_DNA"/>
</dbReference>
<name>L0PBX0_PNEJI</name>
<evidence type="ECO:0000256" key="8">
    <source>
        <dbReference type="ARBA" id="ARBA00023136"/>
    </source>
</evidence>
<evidence type="ECO:0000256" key="6">
    <source>
        <dbReference type="ARBA" id="ARBA00023002"/>
    </source>
</evidence>
<dbReference type="AlphaFoldDB" id="L0PBX0"/>
<evidence type="ECO:0000256" key="5">
    <source>
        <dbReference type="ARBA" id="ARBA00022989"/>
    </source>
</evidence>
<feature type="transmembrane region" description="Helical" evidence="9">
    <location>
        <begin position="182"/>
        <end position="202"/>
    </location>
</feature>
<evidence type="ECO:0000256" key="2">
    <source>
        <dbReference type="ARBA" id="ARBA00007742"/>
    </source>
</evidence>
<comment type="similarity">
    <text evidence="2">Belongs to the steroid 5-alpha reductase family.</text>
</comment>
<dbReference type="InParanoid" id="L0PBX0"/>
<keyword evidence="6" id="KW-0560">Oxidoreductase</keyword>
<dbReference type="InterPro" id="IPR039357">
    <property type="entry name" value="SRD5A/TECR"/>
</dbReference>
<evidence type="ECO:0000256" key="1">
    <source>
        <dbReference type="ARBA" id="ARBA00004141"/>
    </source>
</evidence>
<protein>
    <recommendedName>
        <fullName evidence="10">3-oxo-5-alpha-steroid 4-dehydrogenase C-terminal domain-containing protein</fullName>
    </recommendedName>
</protein>
<sequence>MRKFEIKCKGKPIKDFKDNVLVSSEHTKVSALFEAVSKTIGLPETRLRLLVKDRVLKKEDNICDILEEECVYVKDLGPQIAWKTVFLVEYIGPLLIHPLIYGCPLIQQLLYGKVVHHSSSQRVVFILVLLHFIKRELETLWVHRFSMDTMPRRNLFKNSFHYWILGGINMAYWTYGPWFSPLYQSHIILLFFVILWGFSEYANFKTHLILRSIRPPKSRIRQIPKGFGFNLVSCPNYFFEYTSWLIVASISRSLSCKFLLLIYFLIIIALAWIFLAVSGVQMWLWALKKHRRYIDEFNDYPKQRKVMFPYIL</sequence>
<evidence type="ECO:0000313" key="12">
    <source>
        <dbReference type="Proteomes" id="UP000010422"/>
    </source>
</evidence>
<reference evidence="11 12" key="1">
    <citation type="journal article" date="2012" name="MBio">
        <title>De novo assembly of the Pneumocystis jirovecii genome from a single bronchoalveolar lavage fluid specimen from a patient.</title>
        <authorList>
            <person name="Cisse O.H."/>
            <person name="Pagni M."/>
            <person name="Hauser P.M."/>
        </authorList>
    </citation>
    <scope>NUCLEOTIDE SEQUENCE [LARGE SCALE GENOMIC DNA]</scope>
    <source>
        <strain evidence="11 12">SE8</strain>
    </source>
</reference>